<reference evidence="2 3" key="1">
    <citation type="submission" date="2016-05" db="EMBL/GenBank/DDBJ databases">
        <title>A degradative enzymes factory behind the ericoid mycorrhizal symbiosis.</title>
        <authorList>
            <consortium name="DOE Joint Genome Institute"/>
            <person name="Martino E."/>
            <person name="Morin E."/>
            <person name="Grelet G."/>
            <person name="Kuo A."/>
            <person name="Kohler A."/>
            <person name="Daghino S."/>
            <person name="Barry K."/>
            <person name="Choi C."/>
            <person name="Cichocki N."/>
            <person name="Clum A."/>
            <person name="Copeland A."/>
            <person name="Hainaut M."/>
            <person name="Haridas S."/>
            <person name="Labutti K."/>
            <person name="Lindquist E."/>
            <person name="Lipzen A."/>
            <person name="Khouja H.-R."/>
            <person name="Murat C."/>
            <person name="Ohm R."/>
            <person name="Olson A."/>
            <person name="Spatafora J."/>
            <person name="Veneault-Fourrey C."/>
            <person name="Henrissat B."/>
            <person name="Grigoriev I."/>
            <person name="Martin F."/>
            <person name="Perotto S."/>
        </authorList>
    </citation>
    <scope>NUCLEOTIDE SEQUENCE [LARGE SCALE GENOMIC DNA]</scope>
    <source>
        <strain evidence="2 3">UAMH 7357</strain>
    </source>
</reference>
<sequence length="401" mass="43524">MMTSSAITDKASSGTNELEEGASSVANPSGADARDAKAMVAQDTAGSSPLTANEGPGAIGTAGGAPATVLPPNPVHLIRAILGLDVDNDDDADSAVKGVENFSSTVSIRSSIYDYIEENGRRYHRYKDGKYLLPNDEAEQERLDIQHNLMLLALDGKLHIAPIEDMPGGVNNVLDMATGTGNWAIDFANAYPSASVVGTDLSLIQPEYVPANCRFEISDAEDDWRFPVPFDYIHGRALVTCFKSHHTVFQHAFNSLRSGGYLELQDGDLPLRFIDDSGNGTALETWSQRLMAGGAALGKDFTRGRRYKELLEELGFVDVVEMRTQFPIGTWAVGKKMKTLGAWMKMDMLAGLQGMSMAIMTRGLGMTPEEVAVHLENVKTEIESNKLQAYFPVVLVYGRKP</sequence>
<feature type="region of interest" description="Disordered" evidence="1">
    <location>
        <begin position="1"/>
        <end position="66"/>
    </location>
</feature>
<accession>A0A2J6PEL1</accession>
<dbReference type="PANTHER" id="PTHR43591">
    <property type="entry name" value="METHYLTRANSFERASE"/>
    <property type="match status" value="1"/>
</dbReference>
<dbReference type="Pfam" id="PF13489">
    <property type="entry name" value="Methyltransf_23"/>
    <property type="match status" value="1"/>
</dbReference>
<evidence type="ECO:0000256" key="1">
    <source>
        <dbReference type="SAM" id="MobiDB-lite"/>
    </source>
</evidence>
<dbReference type="EMBL" id="KZ613550">
    <property type="protein sequence ID" value="PMD12429.1"/>
    <property type="molecule type" value="Genomic_DNA"/>
</dbReference>
<dbReference type="GO" id="GO:0008168">
    <property type="term" value="F:methyltransferase activity"/>
    <property type="evidence" value="ECO:0007669"/>
    <property type="project" value="UniProtKB-KW"/>
</dbReference>
<dbReference type="Proteomes" id="UP000235672">
    <property type="component" value="Unassembled WGS sequence"/>
</dbReference>
<dbReference type="PANTHER" id="PTHR43591:SF102">
    <property type="entry name" value="S-ADENOSYL-L-METHIONINE-DEPENDENT METHYLTRANSFERASE"/>
    <property type="match status" value="1"/>
</dbReference>
<dbReference type="OrthoDB" id="2013972at2759"/>
<feature type="compositionally biased region" description="Polar residues" evidence="1">
    <location>
        <begin position="1"/>
        <end position="16"/>
    </location>
</feature>
<dbReference type="Gene3D" id="3.40.50.150">
    <property type="entry name" value="Vaccinia Virus protein VP39"/>
    <property type="match status" value="1"/>
</dbReference>
<gene>
    <name evidence="2" type="ORF">NA56DRAFT_613531</name>
</gene>
<evidence type="ECO:0000313" key="2">
    <source>
        <dbReference type="EMBL" id="PMD12429.1"/>
    </source>
</evidence>
<keyword evidence="3" id="KW-1185">Reference proteome</keyword>
<keyword evidence="2" id="KW-0808">Transferase</keyword>
<dbReference type="STRING" id="1745343.A0A2J6PEL1"/>
<dbReference type="GO" id="GO:0032259">
    <property type="term" value="P:methylation"/>
    <property type="evidence" value="ECO:0007669"/>
    <property type="project" value="UniProtKB-KW"/>
</dbReference>
<dbReference type="CDD" id="cd02440">
    <property type="entry name" value="AdoMet_MTases"/>
    <property type="match status" value="1"/>
</dbReference>
<keyword evidence="2" id="KW-0489">Methyltransferase</keyword>
<evidence type="ECO:0000313" key="3">
    <source>
        <dbReference type="Proteomes" id="UP000235672"/>
    </source>
</evidence>
<dbReference type="InterPro" id="IPR029063">
    <property type="entry name" value="SAM-dependent_MTases_sf"/>
</dbReference>
<proteinExistence type="predicted"/>
<dbReference type="SUPFAM" id="SSF53335">
    <property type="entry name" value="S-adenosyl-L-methionine-dependent methyltransferases"/>
    <property type="match status" value="1"/>
</dbReference>
<name>A0A2J6PEL1_9HELO</name>
<dbReference type="AlphaFoldDB" id="A0A2J6PEL1"/>
<organism evidence="2 3">
    <name type="scientific">Hyaloscypha hepaticicola</name>
    <dbReference type="NCBI Taxonomy" id="2082293"/>
    <lineage>
        <taxon>Eukaryota</taxon>
        <taxon>Fungi</taxon>
        <taxon>Dikarya</taxon>
        <taxon>Ascomycota</taxon>
        <taxon>Pezizomycotina</taxon>
        <taxon>Leotiomycetes</taxon>
        <taxon>Helotiales</taxon>
        <taxon>Hyaloscyphaceae</taxon>
        <taxon>Hyaloscypha</taxon>
    </lineage>
</organism>
<protein>
    <submittedName>
        <fullName evidence="2">S-adenosyl-L-methionine-dependent methyltransferase</fullName>
    </submittedName>
</protein>